<name>A0A1E4SDB5_9ASCO</name>
<dbReference type="GO" id="GO:0006676">
    <property type="term" value="P:mannosyl diphosphorylinositol ceramide metabolic process"/>
    <property type="evidence" value="ECO:0007669"/>
    <property type="project" value="TreeGrafter"/>
</dbReference>
<keyword evidence="4 6" id="KW-0472">Membrane</keyword>
<dbReference type="Proteomes" id="UP000094285">
    <property type="component" value="Unassembled WGS sequence"/>
</dbReference>
<keyword evidence="2 6" id="KW-0812">Transmembrane</keyword>
<evidence type="ECO:0000256" key="5">
    <source>
        <dbReference type="SAM" id="MobiDB-lite"/>
    </source>
</evidence>
<feature type="transmembrane region" description="Helical" evidence="6">
    <location>
        <begin position="222"/>
        <end position="243"/>
    </location>
</feature>
<keyword evidence="9" id="KW-1185">Reference proteome</keyword>
<organism evidence="8 9">
    <name type="scientific">Suhomyces tanzawaensis NRRL Y-17324</name>
    <dbReference type="NCBI Taxonomy" id="984487"/>
    <lineage>
        <taxon>Eukaryota</taxon>
        <taxon>Fungi</taxon>
        <taxon>Dikarya</taxon>
        <taxon>Ascomycota</taxon>
        <taxon>Saccharomycotina</taxon>
        <taxon>Pichiomycetes</taxon>
        <taxon>Debaryomycetaceae</taxon>
        <taxon>Suhomyces</taxon>
    </lineage>
</organism>
<evidence type="ECO:0000256" key="1">
    <source>
        <dbReference type="ARBA" id="ARBA00004141"/>
    </source>
</evidence>
<feature type="transmembrane region" description="Helical" evidence="6">
    <location>
        <begin position="69"/>
        <end position="91"/>
    </location>
</feature>
<dbReference type="Pfam" id="PF14378">
    <property type="entry name" value="PAP2_3"/>
    <property type="match status" value="1"/>
</dbReference>
<dbReference type="GO" id="GO:0016020">
    <property type="term" value="C:membrane"/>
    <property type="evidence" value="ECO:0007669"/>
    <property type="project" value="UniProtKB-SubCell"/>
</dbReference>
<feature type="compositionally biased region" description="Low complexity" evidence="5">
    <location>
        <begin position="112"/>
        <end position="128"/>
    </location>
</feature>
<sequence>MFDWKVASRNLRTAIFNGRPPHVFLAKSVVNLSYIILWLLIVILINHIPRSHYIFTKFLLRLDSYLFDIQNEAFGSISCLFCVLSGSWLIYVKGFTHSRRVEHVGAIELDELPSSSSSSPSNPSSPLDKSSKLEKLETYFNNDKLIQHVNAKENYRPYKCWNLTAPILLASSWLLINTLYAWKTSVNKPNNLVAWIFYVPLHISVPPLIAGWLYLFHTPGALKLFTISLGLQNILVALTQLALPGASPLFLQLYGETKDPDYDMLYTDGITRQDMKFGSTIYKAVYYVAPHKFATLPSVHASMSSLVFFFVSYYGEWRSFKLLALVNLCGQWWSVLYLDHHWRLDILLGLAYSMGIWVFIRSWKYGIKTLDEKFIRLRLDSDFAKSSTMGMRLFKGTLLQDFFDPLR</sequence>
<feature type="transmembrane region" description="Helical" evidence="6">
    <location>
        <begin position="192"/>
        <end position="215"/>
    </location>
</feature>
<evidence type="ECO:0000256" key="3">
    <source>
        <dbReference type="ARBA" id="ARBA00022989"/>
    </source>
</evidence>
<proteinExistence type="predicted"/>
<dbReference type="PANTHER" id="PTHR31310">
    <property type="match status" value="1"/>
</dbReference>
<reference evidence="9" key="1">
    <citation type="submission" date="2016-05" db="EMBL/GenBank/DDBJ databases">
        <title>Comparative genomics of biotechnologically important yeasts.</title>
        <authorList>
            <consortium name="DOE Joint Genome Institute"/>
            <person name="Riley R."/>
            <person name="Haridas S."/>
            <person name="Wolfe K.H."/>
            <person name="Lopes M.R."/>
            <person name="Hittinger C.T."/>
            <person name="Goker M."/>
            <person name="Salamov A."/>
            <person name="Wisecaver J."/>
            <person name="Long T.M."/>
            <person name="Aerts A.L."/>
            <person name="Barry K."/>
            <person name="Choi C."/>
            <person name="Clum A."/>
            <person name="Coughlan A.Y."/>
            <person name="Deshpande S."/>
            <person name="Douglass A.P."/>
            <person name="Hanson S.J."/>
            <person name="Klenk H.-P."/>
            <person name="Labutti K."/>
            <person name="Lapidus A."/>
            <person name="Lindquist E."/>
            <person name="Lipzen A."/>
            <person name="Meier-Kolthoff J.P."/>
            <person name="Ohm R.A."/>
            <person name="Otillar R.P."/>
            <person name="Pangilinan J."/>
            <person name="Peng Y."/>
            <person name="Rokas A."/>
            <person name="Rosa C.A."/>
            <person name="Scheuner C."/>
            <person name="Sibirny A.A."/>
            <person name="Slot J.C."/>
            <person name="Stielow J.B."/>
            <person name="Sun H."/>
            <person name="Kurtzman C.P."/>
            <person name="Blackwell M."/>
            <person name="Grigoriev I.V."/>
            <person name="Jeffries T.W."/>
        </authorList>
    </citation>
    <scope>NUCLEOTIDE SEQUENCE [LARGE SCALE GENOMIC DNA]</scope>
    <source>
        <strain evidence="9">NRRL Y-17324</strain>
    </source>
</reference>
<feature type="transmembrane region" description="Helical" evidence="6">
    <location>
        <begin position="29"/>
        <end position="49"/>
    </location>
</feature>
<feature type="transmembrane region" description="Helical" evidence="6">
    <location>
        <begin position="160"/>
        <end position="180"/>
    </location>
</feature>
<feature type="domain" description="Inositolphosphotransferase Aur1/Ipt1" evidence="7">
    <location>
        <begin position="191"/>
        <end position="357"/>
    </location>
</feature>
<evidence type="ECO:0000256" key="2">
    <source>
        <dbReference type="ARBA" id="ARBA00022692"/>
    </source>
</evidence>
<keyword evidence="3 6" id="KW-1133">Transmembrane helix</keyword>
<dbReference type="GO" id="GO:0030148">
    <property type="term" value="P:sphingolipid biosynthetic process"/>
    <property type="evidence" value="ECO:0007669"/>
    <property type="project" value="TreeGrafter"/>
</dbReference>
<dbReference type="OrthoDB" id="5784at2759"/>
<evidence type="ECO:0000313" key="9">
    <source>
        <dbReference type="Proteomes" id="UP000094285"/>
    </source>
</evidence>
<dbReference type="AlphaFoldDB" id="A0A1E4SDB5"/>
<gene>
    <name evidence="8" type="ORF">CANTADRAFT_7956</name>
</gene>
<comment type="subcellular location">
    <subcellularLocation>
        <location evidence="1">Membrane</location>
        <topology evidence="1">Multi-pass membrane protein</topology>
    </subcellularLocation>
</comment>
<dbReference type="CDD" id="cd03386">
    <property type="entry name" value="PAP2_Aur1_like"/>
    <property type="match status" value="1"/>
</dbReference>
<evidence type="ECO:0000256" key="6">
    <source>
        <dbReference type="SAM" id="Phobius"/>
    </source>
</evidence>
<dbReference type="InterPro" id="IPR026841">
    <property type="entry name" value="Aur1/Ipt1"/>
</dbReference>
<dbReference type="GeneID" id="30985352"/>
<dbReference type="RefSeq" id="XP_020062617.1">
    <property type="nucleotide sequence ID" value="XM_020211216.1"/>
</dbReference>
<accession>A0A1E4SDB5</accession>
<evidence type="ECO:0000259" key="7">
    <source>
        <dbReference type="Pfam" id="PF14378"/>
    </source>
</evidence>
<dbReference type="STRING" id="984487.A0A1E4SDB5"/>
<dbReference type="PANTHER" id="PTHR31310:SF8">
    <property type="entry name" value="INOSITOLPHOSPHOTRANSFERASE 1"/>
    <property type="match status" value="1"/>
</dbReference>
<feature type="transmembrane region" description="Helical" evidence="6">
    <location>
        <begin position="344"/>
        <end position="360"/>
    </location>
</feature>
<dbReference type="GO" id="GO:0070916">
    <property type="term" value="C:inositol phosphoceramide synthase complex"/>
    <property type="evidence" value="ECO:0007669"/>
    <property type="project" value="TreeGrafter"/>
</dbReference>
<protein>
    <recommendedName>
        <fullName evidence="7">Inositolphosphotransferase Aur1/Ipt1 domain-containing protein</fullName>
    </recommendedName>
</protein>
<dbReference type="EMBL" id="KV453915">
    <property type="protein sequence ID" value="ODV77495.1"/>
    <property type="molecule type" value="Genomic_DNA"/>
</dbReference>
<dbReference type="InterPro" id="IPR052185">
    <property type="entry name" value="IPC_Synthase-Related"/>
</dbReference>
<evidence type="ECO:0000313" key="8">
    <source>
        <dbReference type="EMBL" id="ODV77495.1"/>
    </source>
</evidence>
<feature type="region of interest" description="Disordered" evidence="5">
    <location>
        <begin position="111"/>
        <end position="130"/>
    </location>
</feature>
<feature type="transmembrane region" description="Helical" evidence="6">
    <location>
        <begin position="322"/>
        <end position="338"/>
    </location>
</feature>
<feature type="transmembrane region" description="Helical" evidence="6">
    <location>
        <begin position="293"/>
        <end position="315"/>
    </location>
</feature>
<evidence type="ECO:0000256" key="4">
    <source>
        <dbReference type="ARBA" id="ARBA00023136"/>
    </source>
</evidence>